<dbReference type="PANTHER" id="PTHR33606:SF3">
    <property type="entry name" value="PROTEIN YCII"/>
    <property type="match status" value="1"/>
</dbReference>
<dbReference type="InterPro" id="IPR051807">
    <property type="entry name" value="Sec-metab_biosynth-assoc"/>
</dbReference>
<sequence length="152" mass="16898">MRILLQRSIFKLPSSQSFSSVATHRRYLSFSKPRAMATEQYFIILPDRPDAPRLQVRPEHFSKIAAEDPAVSSTLMGGAYFSEQPQSADPTTWGFAGSALVLELPAGSGEEGVREWIRNDPYAKGAVWDADNARIIKFRAGMSNPKDLVEPK</sequence>
<evidence type="ECO:0008006" key="3">
    <source>
        <dbReference type="Google" id="ProtNLM"/>
    </source>
</evidence>
<evidence type="ECO:0000313" key="1">
    <source>
        <dbReference type="EMBL" id="KAK6358868.1"/>
    </source>
</evidence>
<organism evidence="1 2">
    <name type="scientific">Orbilia brochopaga</name>
    <dbReference type="NCBI Taxonomy" id="3140254"/>
    <lineage>
        <taxon>Eukaryota</taxon>
        <taxon>Fungi</taxon>
        <taxon>Dikarya</taxon>
        <taxon>Ascomycota</taxon>
        <taxon>Pezizomycotina</taxon>
        <taxon>Orbiliomycetes</taxon>
        <taxon>Orbiliales</taxon>
        <taxon>Orbiliaceae</taxon>
        <taxon>Orbilia</taxon>
    </lineage>
</organism>
<keyword evidence="2" id="KW-1185">Reference proteome</keyword>
<dbReference type="Gene3D" id="3.30.70.1060">
    <property type="entry name" value="Dimeric alpha+beta barrel"/>
    <property type="match status" value="1"/>
</dbReference>
<dbReference type="SUPFAM" id="SSF54909">
    <property type="entry name" value="Dimeric alpha+beta barrel"/>
    <property type="match status" value="1"/>
</dbReference>
<reference evidence="1 2" key="1">
    <citation type="submission" date="2019-10" db="EMBL/GenBank/DDBJ databases">
        <authorList>
            <person name="Palmer J.M."/>
        </authorList>
    </citation>
    <scope>NUCLEOTIDE SEQUENCE [LARGE SCALE GENOMIC DNA]</scope>
    <source>
        <strain evidence="1 2">TWF696</strain>
    </source>
</reference>
<evidence type="ECO:0000313" key="2">
    <source>
        <dbReference type="Proteomes" id="UP001375240"/>
    </source>
</evidence>
<proteinExistence type="predicted"/>
<comment type="caution">
    <text evidence="1">The sequence shown here is derived from an EMBL/GenBank/DDBJ whole genome shotgun (WGS) entry which is preliminary data.</text>
</comment>
<dbReference type="EMBL" id="JAVHNQ010000001">
    <property type="protein sequence ID" value="KAK6358868.1"/>
    <property type="molecule type" value="Genomic_DNA"/>
</dbReference>
<gene>
    <name evidence="1" type="ORF">TWF696_000048</name>
</gene>
<dbReference type="AlphaFoldDB" id="A0AAV9VAK4"/>
<dbReference type="PANTHER" id="PTHR33606">
    <property type="entry name" value="PROTEIN YCII"/>
    <property type="match status" value="1"/>
</dbReference>
<dbReference type="Proteomes" id="UP001375240">
    <property type="component" value="Unassembled WGS sequence"/>
</dbReference>
<name>A0AAV9VAK4_9PEZI</name>
<dbReference type="InterPro" id="IPR011008">
    <property type="entry name" value="Dimeric_a/b-barrel"/>
</dbReference>
<accession>A0AAV9VAK4</accession>
<protein>
    <recommendedName>
        <fullName evidence="3">YCII-related domain-containing protein</fullName>
    </recommendedName>
</protein>